<dbReference type="Gene3D" id="3.40.720.10">
    <property type="entry name" value="Alkaline Phosphatase, subunit A"/>
    <property type="match status" value="1"/>
</dbReference>
<sequence>MDIKYIYIFLFLINWKVNCETPEKKPNIIFIMADDLGYSDLDWKDYSLHTPTLRFLANSKNSLLLSNSYVNQLCTPTRSAFMTGHYPFKVGTADGVFLHMEPAGVSTKFRFLPENLSELGYKNYLIGKWHLGYCKREYLPTYRGFDYFYGFYGPQEGYFNHSVDYYKKEPFGIVKGLDLFREYGRGIGSPDYGKDGIYSTEIFLQESVKIIEKHDKKDPFFLFLSFQSVHPPLQAPVRHLKHCSKFKNDPTRKTYCGMLSSMDEAIGGLIKYLKYKNLYENSIIVFTSDNGGSVQWGARNTPLRGEKDTLWEGGTRTNTFIHSPKYFKEYTVKSELFHVVDWHATIIGMTGANIKRYGDGINQWPSIISRKDTNRMERYSFVYNIAKGQSAIRVGIFKLIFEGDPFITPRRGKVWLFNLVNDPVEKKDLSKTHRSLVNVLMIRLGEYIKKAVPTIRKPTSIIGHPRYFNGSYGSYWC</sequence>
<comment type="cofactor">
    <cofactor evidence="1">
        <name>Ca(2+)</name>
        <dbReference type="ChEBI" id="CHEBI:29108"/>
    </cofactor>
</comment>
<name>A0A0N4ZDC2_PARTI</name>
<evidence type="ECO:0000256" key="5">
    <source>
        <dbReference type="ARBA" id="ARBA00023180"/>
    </source>
</evidence>
<dbReference type="Proteomes" id="UP000038045">
    <property type="component" value="Unplaced"/>
</dbReference>
<keyword evidence="4" id="KW-0106">Calcium</keyword>
<dbReference type="GO" id="GO:0046872">
    <property type="term" value="F:metal ion binding"/>
    <property type="evidence" value="ECO:0007669"/>
    <property type="project" value="UniProtKB-KW"/>
</dbReference>
<evidence type="ECO:0000256" key="4">
    <source>
        <dbReference type="ARBA" id="ARBA00022837"/>
    </source>
</evidence>
<accession>A0A0N4ZDC2</accession>
<evidence type="ECO:0000256" key="2">
    <source>
        <dbReference type="ARBA" id="ARBA00008779"/>
    </source>
</evidence>
<dbReference type="PANTHER" id="PTHR10342:SF274">
    <property type="entry name" value="ARYLSULFATASE B"/>
    <property type="match status" value="1"/>
</dbReference>
<dbReference type="Pfam" id="PF00884">
    <property type="entry name" value="Sulfatase"/>
    <property type="match status" value="1"/>
</dbReference>
<evidence type="ECO:0000256" key="1">
    <source>
        <dbReference type="ARBA" id="ARBA00001913"/>
    </source>
</evidence>
<feature type="chain" id="PRO_5005891691" evidence="6">
    <location>
        <begin position="20"/>
        <end position="477"/>
    </location>
</feature>
<feature type="signal peptide" evidence="6">
    <location>
        <begin position="1"/>
        <end position="19"/>
    </location>
</feature>
<dbReference type="PANTHER" id="PTHR10342">
    <property type="entry name" value="ARYLSULFATASE"/>
    <property type="match status" value="1"/>
</dbReference>
<proteinExistence type="inferred from homology"/>
<organism evidence="8 9">
    <name type="scientific">Parastrongyloides trichosuri</name>
    <name type="common">Possum-specific nematode worm</name>
    <dbReference type="NCBI Taxonomy" id="131310"/>
    <lineage>
        <taxon>Eukaryota</taxon>
        <taxon>Metazoa</taxon>
        <taxon>Ecdysozoa</taxon>
        <taxon>Nematoda</taxon>
        <taxon>Chromadorea</taxon>
        <taxon>Rhabditida</taxon>
        <taxon>Tylenchina</taxon>
        <taxon>Panagrolaimomorpha</taxon>
        <taxon>Strongyloidoidea</taxon>
        <taxon>Strongyloididae</taxon>
        <taxon>Parastrongyloides</taxon>
    </lineage>
</organism>
<reference evidence="9" key="1">
    <citation type="submission" date="2017-02" db="UniProtKB">
        <authorList>
            <consortium name="WormBaseParasite"/>
        </authorList>
    </citation>
    <scope>IDENTIFICATION</scope>
</reference>
<dbReference type="Gene3D" id="3.30.1120.10">
    <property type="match status" value="1"/>
</dbReference>
<keyword evidence="8" id="KW-1185">Reference proteome</keyword>
<keyword evidence="3" id="KW-0479">Metal-binding</keyword>
<keyword evidence="5" id="KW-0325">Glycoprotein</keyword>
<dbReference type="AlphaFoldDB" id="A0A0N4ZDC2"/>
<evidence type="ECO:0000256" key="3">
    <source>
        <dbReference type="ARBA" id="ARBA00022723"/>
    </source>
</evidence>
<comment type="similarity">
    <text evidence="2">Belongs to the sulfatase family.</text>
</comment>
<dbReference type="InterPro" id="IPR017850">
    <property type="entry name" value="Alkaline_phosphatase_core_sf"/>
</dbReference>
<evidence type="ECO:0000313" key="9">
    <source>
        <dbReference type="WBParaSite" id="PTRK_0000556700.1"/>
    </source>
</evidence>
<dbReference type="InterPro" id="IPR000917">
    <property type="entry name" value="Sulfatase_N"/>
</dbReference>
<dbReference type="GO" id="GO:0008484">
    <property type="term" value="F:sulfuric ester hydrolase activity"/>
    <property type="evidence" value="ECO:0007669"/>
    <property type="project" value="InterPro"/>
</dbReference>
<evidence type="ECO:0000259" key="7">
    <source>
        <dbReference type="Pfam" id="PF00884"/>
    </source>
</evidence>
<dbReference type="CDD" id="cd16029">
    <property type="entry name" value="4-S"/>
    <property type="match status" value="1"/>
</dbReference>
<dbReference type="STRING" id="131310.A0A0N4ZDC2"/>
<keyword evidence="6" id="KW-0732">Signal</keyword>
<evidence type="ECO:0000256" key="6">
    <source>
        <dbReference type="SAM" id="SignalP"/>
    </source>
</evidence>
<protein>
    <submittedName>
        <fullName evidence="9">Sulfatase domain-containing protein</fullName>
    </submittedName>
</protein>
<dbReference type="InterPro" id="IPR047115">
    <property type="entry name" value="ARSB"/>
</dbReference>
<evidence type="ECO:0000313" key="8">
    <source>
        <dbReference type="Proteomes" id="UP000038045"/>
    </source>
</evidence>
<dbReference type="SUPFAM" id="SSF53649">
    <property type="entry name" value="Alkaline phosphatase-like"/>
    <property type="match status" value="1"/>
</dbReference>
<feature type="domain" description="Sulfatase N-terminal" evidence="7">
    <location>
        <begin position="26"/>
        <end position="351"/>
    </location>
</feature>
<dbReference type="WBParaSite" id="PTRK_0000556700.1">
    <property type="protein sequence ID" value="PTRK_0000556700.1"/>
    <property type="gene ID" value="PTRK_0000556700"/>
</dbReference>